<evidence type="ECO:0000256" key="1">
    <source>
        <dbReference type="SAM" id="MobiDB-lite"/>
    </source>
</evidence>
<evidence type="ECO:0000313" key="3">
    <source>
        <dbReference type="Proteomes" id="UP000299102"/>
    </source>
</evidence>
<sequence>MIVVAYLAFESNWETAKPRTADSHNAWTSGVSAKTSHSFIDSRDNTVAGAGSARARRPRDRVVSWRAAPTQPELFATAHQPYSAARDTAPLPRPHHPQMCSTSHF</sequence>
<keyword evidence="3" id="KW-1185">Reference proteome</keyword>
<dbReference type="EMBL" id="BGZK01000268">
    <property type="protein sequence ID" value="GBP33022.1"/>
    <property type="molecule type" value="Genomic_DNA"/>
</dbReference>
<gene>
    <name evidence="2" type="ORF">EVAR_82861_1</name>
</gene>
<reference evidence="2 3" key="1">
    <citation type="journal article" date="2019" name="Commun. Biol.">
        <title>The bagworm genome reveals a unique fibroin gene that provides high tensile strength.</title>
        <authorList>
            <person name="Kono N."/>
            <person name="Nakamura H."/>
            <person name="Ohtoshi R."/>
            <person name="Tomita M."/>
            <person name="Numata K."/>
            <person name="Arakawa K."/>
        </authorList>
    </citation>
    <scope>NUCLEOTIDE SEQUENCE [LARGE SCALE GENOMIC DNA]</scope>
</reference>
<feature type="region of interest" description="Disordered" evidence="1">
    <location>
        <begin position="42"/>
        <end position="62"/>
    </location>
</feature>
<name>A0A4C1V430_EUMVA</name>
<dbReference type="Proteomes" id="UP000299102">
    <property type="component" value="Unassembled WGS sequence"/>
</dbReference>
<dbReference type="AlphaFoldDB" id="A0A4C1V430"/>
<proteinExistence type="predicted"/>
<protein>
    <submittedName>
        <fullName evidence="2">Uncharacterized protein</fullName>
    </submittedName>
</protein>
<evidence type="ECO:0000313" key="2">
    <source>
        <dbReference type="EMBL" id="GBP33022.1"/>
    </source>
</evidence>
<accession>A0A4C1V430</accession>
<organism evidence="2 3">
    <name type="scientific">Eumeta variegata</name>
    <name type="common">Bagworm moth</name>
    <name type="synonym">Eumeta japonica</name>
    <dbReference type="NCBI Taxonomy" id="151549"/>
    <lineage>
        <taxon>Eukaryota</taxon>
        <taxon>Metazoa</taxon>
        <taxon>Ecdysozoa</taxon>
        <taxon>Arthropoda</taxon>
        <taxon>Hexapoda</taxon>
        <taxon>Insecta</taxon>
        <taxon>Pterygota</taxon>
        <taxon>Neoptera</taxon>
        <taxon>Endopterygota</taxon>
        <taxon>Lepidoptera</taxon>
        <taxon>Glossata</taxon>
        <taxon>Ditrysia</taxon>
        <taxon>Tineoidea</taxon>
        <taxon>Psychidae</taxon>
        <taxon>Oiketicinae</taxon>
        <taxon>Eumeta</taxon>
    </lineage>
</organism>
<feature type="region of interest" description="Disordered" evidence="1">
    <location>
        <begin position="85"/>
        <end position="105"/>
    </location>
</feature>
<comment type="caution">
    <text evidence="2">The sequence shown here is derived from an EMBL/GenBank/DDBJ whole genome shotgun (WGS) entry which is preliminary data.</text>
</comment>